<evidence type="ECO:0000256" key="2">
    <source>
        <dbReference type="SAM" id="Phobius"/>
    </source>
</evidence>
<keyword evidence="2" id="KW-0472">Membrane</keyword>
<dbReference type="Proteomes" id="UP000245667">
    <property type="component" value="Unassembled WGS sequence"/>
</dbReference>
<protein>
    <submittedName>
        <fullName evidence="3 4">Septum formation initiator</fullName>
    </submittedName>
</protein>
<keyword evidence="2" id="KW-1133">Transmembrane helix</keyword>
<evidence type="ECO:0000313" key="5">
    <source>
        <dbReference type="Proteomes" id="UP000245667"/>
    </source>
</evidence>
<dbReference type="InterPro" id="IPR007060">
    <property type="entry name" value="FtsL/DivIC"/>
</dbReference>
<sequence>MGLKNLKKKKWFAILTNIYVLVLTVFVIWMLFFDTNSLLIHRELKKEIKNLEKTQQFLRSEIEKDKKIIDKLSDTNELEKFAREQYFLKKKDEEIYLIEYEDSLKRKKANDQD</sequence>
<name>A0A316DW20_9FLAO</name>
<keyword evidence="2" id="KW-0812">Transmembrane</keyword>
<dbReference type="Pfam" id="PF04977">
    <property type="entry name" value="DivIC"/>
    <property type="match status" value="1"/>
</dbReference>
<reference evidence="4 5" key="1">
    <citation type="submission" date="2018-05" db="EMBL/GenBank/DDBJ databases">
        <title>Genomic Encyclopedia of Archaeal and Bacterial Type Strains, Phase II (KMG-II): from individual species to whole genera.</title>
        <authorList>
            <person name="Goeker M."/>
        </authorList>
    </citation>
    <scope>NUCLEOTIDE SEQUENCE [LARGE SCALE GENOMIC DNA]</scope>
    <source>
        <strain evidence="4 5">DSM 23514</strain>
    </source>
</reference>
<dbReference type="EMBL" id="QGGQ01000009">
    <property type="protein sequence ID" value="PWK21986.1"/>
    <property type="molecule type" value="Genomic_DNA"/>
</dbReference>
<keyword evidence="1" id="KW-0175">Coiled coil</keyword>
<evidence type="ECO:0000313" key="6">
    <source>
        <dbReference type="Proteomes" id="UP000651837"/>
    </source>
</evidence>
<evidence type="ECO:0000313" key="3">
    <source>
        <dbReference type="EMBL" id="MBD1262725.1"/>
    </source>
</evidence>
<evidence type="ECO:0000313" key="4">
    <source>
        <dbReference type="EMBL" id="PWK21986.1"/>
    </source>
</evidence>
<organism evidence="4 5">
    <name type="scientific">Maribacter polysiphoniae</name>
    <dbReference type="NCBI Taxonomy" id="429344"/>
    <lineage>
        <taxon>Bacteria</taxon>
        <taxon>Pseudomonadati</taxon>
        <taxon>Bacteroidota</taxon>
        <taxon>Flavobacteriia</taxon>
        <taxon>Flavobacteriales</taxon>
        <taxon>Flavobacteriaceae</taxon>
        <taxon>Maribacter</taxon>
    </lineage>
</organism>
<dbReference type="Proteomes" id="UP000651837">
    <property type="component" value="Unassembled WGS sequence"/>
</dbReference>
<dbReference type="RefSeq" id="WP_109653039.1">
    <property type="nucleotide sequence ID" value="NZ_CAJQNU010000004.1"/>
</dbReference>
<dbReference type="OrthoDB" id="1467719at2"/>
<evidence type="ECO:0000256" key="1">
    <source>
        <dbReference type="SAM" id="Coils"/>
    </source>
</evidence>
<feature type="coiled-coil region" evidence="1">
    <location>
        <begin position="41"/>
        <end position="68"/>
    </location>
</feature>
<dbReference type="EMBL" id="JACWLN010000013">
    <property type="protein sequence ID" value="MBD1262725.1"/>
    <property type="molecule type" value="Genomic_DNA"/>
</dbReference>
<gene>
    <name evidence="3" type="ORF">HZY62_19165</name>
    <name evidence="4" type="ORF">LX92_03338</name>
</gene>
<feature type="transmembrane region" description="Helical" evidence="2">
    <location>
        <begin position="12"/>
        <end position="32"/>
    </location>
</feature>
<keyword evidence="6" id="KW-1185">Reference proteome</keyword>
<dbReference type="AlphaFoldDB" id="A0A316DW20"/>
<accession>A0A316DW20</accession>
<proteinExistence type="predicted"/>
<comment type="caution">
    <text evidence="4">The sequence shown here is derived from an EMBL/GenBank/DDBJ whole genome shotgun (WGS) entry which is preliminary data.</text>
</comment>
<reference evidence="3 6" key="2">
    <citation type="submission" date="2020-07" db="EMBL/GenBank/DDBJ databases">
        <title>The draft genome sequence of Maribacter polysiphoniae KCTC 22021.</title>
        <authorList>
            <person name="Mu L."/>
        </authorList>
    </citation>
    <scope>NUCLEOTIDE SEQUENCE [LARGE SCALE GENOMIC DNA]</scope>
    <source>
        <strain evidence="3 6">KCTC 22021</strain>
    </source>
</reference>